<accession>A0A6B9XKD4</accession>
<dbReference type="InterPro" id="IPR036823">
    <property type="entry name" value="Ribosomal_uS7_dom_sf"/>
</dbReference>
<keyword evidence="2" id="KW-0699">rRNA-binding</keyword>
<dbReference type="InterPro" id="IPR000235">
    <property type="entry name" value="Ribosomal_uS7"/>
</dbReference>
<keyword evidence="4 7" id="KW-0689">Ribosomal protein</keyword>
<proteinExistence type="evidence at transcript level"/>
<keyword evidence="3" id="KW-0694">RNA-binding</keyword>
<dbReference type="InterPro" id="IPR034643">
    <property type="entry name" value="RPS7_plant"/>
</dbReference>
<comment type="similarity">
    <text evidence="1">Belongs to the universal ribosomal protein uS7 family.</text>
</comment>
<dbReference type="Gene3D" id="1.10.455.10">
    <property type="entry name" value="Ribosomal protein S7 domain"/>
    <property type="match status" value="1"/>
</dbReference>
<evidence type="ECO:0000259" key="6">
    <source>
        <dbReference type="Pfam" id="PF00177"/>
    </source>
</evidence>
<dbReference type="InterPro" id="IPR023798">
    <property type="entry name" value="Ribosomal_uS7_dom"/>
</dbReference>
<evidence type="ECO:0000256" key="2">
    <source>
        <dbReference type="ARBA" id="ARBA00022730"/>
    </source>
</evidence>
<protein>
    <submittedName>
        <fullName evidence="7">Ribosomal protein S7</fullName>
    </submittedName>
</protein>
<name>A0A6B9XKD4_TAXCU</name>
<keyword evidence="5" id="KW-0687">Ribonucleoprotein</keyword>
<dbReference type="AlphaFoldDB" id="A0A6B9XKD4"/>
<dbReference type="InterPro" id="IPR005717">
    <property type="entry name" value="Ribosomal_uS7_bac/org-type"/>
</dbReference>
<dbReference type="CDD" id="cd15484">
    <property type="entry name" value="uS7_plant"/>
    <property type="match status" value="1"/>
</dbReference>
<evidence type="ECO:0000256" key="5">
    <source>
        <dbReference type="ARBA" id="ARBA00023274"/>
    </source>
</evidence>
<dbReference type="GO" id="GO:0006412">
    <property type="term" value="P:translation"/>
    <property type="evidence" value="ECO:0007669"/>
    <property type="project" value="InterPro"/>
</dbReference>
<dbReference type="NCBIfam" id="TIGR01029">
    <property type="entry name" value="rpsG_bact"/>
    <property type="match status" value="1"/>
</dbReference>
<dbReference type="Pfam" id="PF00177">
    <property type="entry name" value="Ribosomal_S7"/>
    <property type="match status" value="1"/>
</dbReference>
<dbReference type="EMBL" id="MN886613">
    <property type="protein sequence ID" value="QHR84554.1"/>
    <property type="molecule type" value="mRNA"/>
</dbReference>
<dbReference type="PANTHER" id="PTHR11205">
    <property type="entry name" value="RIBOSOMAL PROTEIN S7"/>
    <property type="match status" value="1"/>
</dbReference>
<evidence type="ECO:0000256" key="4">
    <source>
        <dbReference type="ARBA" id="ARBA00022980"/>
    </source>
</evidence>
<dbReference type="SUPFAM" id="SSF47973">
    <property type="entry name" value="Ribosomal protein S7"/>
    <property type="match status" value="1"/>
</dbReference>
<dbReference type="GO" id="GO:0005763">
    <property type="term" value="C:mitochondrial small ribosomal subunit"/>
    <property type="evidence" value="ECO:0007669"/>
    <property type="project" value="InterPro"/>
</dbReference>
<evidence type="ECO:0000256" key="3">
    <source>
        <dbReference type="ARBA" id="ARBA00022884"/>
    </source>
</evidence>
<gene>
    <name evidence="7" type="primary">rps7</name>
</gene>
<dbReference type="GO" id="GO:0003735">
    <property type="term" value="F:structural constituent of ribosome"/>
    <property type="evidence" value="ECO:0007669"/>
    <property type="project" value="InterPro"/>
</dbReference>
<evidence type="ECO:0000313" key="7">
    <source>
        <dbReference type="EMBL" id="QHR84554.1"/>
    </source>
</evidence>
<organism evidence="7">
    <name type="scientific">Taxus cuspidata</name>
    <name type="common">Japanese yew</name>
    <dbReference type="NCBI Taxonomy" id="99806"/>
    <lineage>
        <taxon>Eukaryota</taxon>
        <taxon>Viridiplantae</taxon>
        <taxon>Streptophyta</taxon>
        <taxon>Embryophyta</taxon>
        <taxon>Tracheophyta</taxon>
        <taxon>Spermatophyta</taxon>
        <taxon>Pinopsida</taxon>
        <taxon>Pinidae</taxon>
        <taxon>Conifers II</taxon>
        <taxon>Cupressales</taxon>
        <taxon>Taxaceae</taxon>
        <taxon>Taxus</taxon>
    </lineage>
</organism>
<feature type="domain" description="Small ribosomal subunit protein uS7" evidence="6">
    <location>
        <begin position="68"/>
        <end position="200"/>
    </location>
</feature>
<sequence length="208" mass="23446">MVSSTVFRTGISSIWRISATHHVAECSQTIFNGICKVQCCSLHNKRRGSPAYSEVLSYIGGYSDPGLEQKQLIDKFINFCTSDGEKTRARAIAYQALHHLSRTDGATKLLVQAVGNIKPVCEVTKVRVAGTTYQVPDIVDRDRQQTLALRWILGAALKRRTSNKIGLDQCLSAEILDAYRKKGIARKKRDDLHELASTHRSFVHFRWW</sequence>
<evidence type="ECO:0000256" key="1">
    <source>
        <dbReference type="ARBA" id="ARBA00007151"/>
    </source>
</evidence>
<dbReference type="GO" id="GO:0019843">
    <property type="term" value="F:rRNA binding"/>
    <property type="evidence" value="ECO:0007669"/>
    <property type="project" value="UniProtKB-KW"/>
</dbReference>
<reference evidence="7" key="1">
    <citation type="journal article" date="2020" name="BMC Evol. Biol.">
        <title>The complete mitochondrial genome of Taxus cuspidata (Taxaceae): eight protein-coding genes have transferred to the nuclear genome.</title>
        <authorList>
            <person name="Kan S.L."/>
            <person name="Shen T.T."/>
            <person name="Gong P."/>
            <person name="Ran J.H."/>
            <person name="Wang X.Q."/>
        </authorList>
    </citation>
    <scope>NUCLEOTIDE SEQUENCE</scope>
</reference>